<accession>A0A2M7XGZ5</accession>
<keyword evidence="1" id="KW-1133">Transmembrane helix</keyword>
<dbReference type="EMBL" id="PFWS01000045">
    <property type="protein sequence ID" value="PJA47160.1"/>
    <property type="molecule type" value="Genomic_DNA"/>
</dbReference>
<reference evidence="3" key="1">
    <citation type="submission" date="2017-09" db="EMBL/GenBank/DDBJ databases">
        <title>Depth-based differentiation of microbial function through sediment-hosted aquifers and enrichment of novel symbionts in the deep terrestrial subsurface.</title>
        <authorList>
            <person name="Probst A.J."/>
            <person name="Ladd B."/>
            <person name="Jarett J.K."/>
            <person name="Geller-Mcgrath D.E."/>
            <person name="Sieber C.M.K."/>
            <person name="Emerson J.B."/>
            <person name="Anantharaman K."/>
            <person name="Thomas B.C."/>
            <person name="Malmstrom R."/>
            <person name="Stieglmeier M."/>
            <person name="Klingl A."/>
            <person name="Woyke T."/>
            <person name="Ryan C.M."/>
            <person name="Banfield J.F."/>
        </authorList>
    </citation>
    <scope>NUCLEOTIDE SEQUENCE [LARGE SCALE GENOMIC DNA]</scope>
</reference>
<proteinExistence type="predicted"/>
<dbReference type="Proteomes" id="UP000229749">
    <property type="component" value="Unassembled WGS sequence"/>
</dbReference>
<dbReference type="AlphaFoldDB" id="A0A2M7XGZ5"/>
<evidence type="ECO:0000256" key="1">
    <source>
        <dbReference type="SAM" id="Phobius"/>
    </source>
</evidence>
<evidence type="ECO:0000313" key="3">
    <source>
        <dbReference type="Proteomes" id="UP000229749"/>
    </source>
</evidence>
<comment type="caution">
    <text evidence="2">The sequence shown here is derived from an EMBL/GenBank/DDBJ whole genome shotgun (WGS) entry which is preliminary data.</text>
</comment>
<feature type="transmembrane region" description="Helical" evidence="1">
    <location>
        <begin position="12"/>
        <end position="35"/>
    </location>
</feature>
<organism evidence="2 3">
    <name type="scientific">Candidatus Uhrbacteria bacterium CG_4_9_14_3_um_filter_36_7</name>
    <dbReference type="NCBI Taxonomy" id="1975033"/>
    <lineage>
        <taxon>Bacteria</taxon>
        <taxon>Candidatus Uhriibacteriota</taxon>
    </lineage>
</organism>
<keyword evidence="1" id="KW-0812">Transmembrane</keyword>
<sequence length="138" mass="16720">MDYKKFYKKRFFAHVFSFPFIWAPLIPLLFLDLLLEIYHQIGFRLYGLPLVKRKMFIQINDRNKLNYLNFFEKIGCMYCGYVNGFFLYAKEVAGRTEKYWCGIMHEKKPGFKTHMDQIDQDFAEFGNEADFKNKYLQD</sequence>
<name>A0A2M7XGZ5_9BACT</name>
<gene>
    <name evidence="2" type="ORF">CO172_02890</name>
</gene>
<keyword evidence="1" id="KW-0472">Membrane</keyword>
<protein>
    <submittedName>
        <fullName evidence="2">Uncharacterized protein</fullName>
    </submittedName>
</protein>
<evidence type="ECO:0000313" key="2">
    <source>
        <dbReference type="EMBL" id="PJA47160.1"/>
    </source>
</evidence>